<dbReference type="PANTHER" id="PTHR20858:SF17">
    <property type="entry name" value="HYDROXYMETHYLPYRIMIDINE_PHOSPHOMETHYLPYRIMIDINE KINASE THI20-RELATED"/>
    <property type="match status" value="1"/>
</dbReference>
<dbReference type="GO" id="GO:0008902">
    <property type="term" value="F:hydroxymethylpyrimidine kinase activity"/>
    <property type="evidence" value="ECO:0007669"/>
    <property type="project" value="UniProtKB-EC"/>
</dbReference>
<dbReference type="Pfam" id="PF08543">
    <property type="entry name" value="Phos_pyr_kin"/>
    <property type="match status" value="1"/>
</dbReference>
<comment type="caution">
    <text evidence="4">The sequence shown here is derived from an EMBL/GenBank/DDBJ whole genome shotgun (WGS) entry which is preliminary data.</text>
</comment>
<reference evidence="4 5" key="1">
    <citation type="submission" date="2018-11" db="EMBL/GenBank/DDBJ databases">
        <title>Genomic Encyclopedia of Type Strains, Phase IV (KMG-IV): sequencing the most valuable type-strain genomes for metagenomic binning, comparative biology and taxonomic classification.</title>
        <authorList>
            <person name="Goeker M."/>
        </authorList>
    </citation>
    <scope>NUCLEOTIDE SEQUENCE [LARGE SCALE GENOMIC DNA]</scope>
    <source>
        <strain evidence="4 5">DSM 104731</strain>
    </source>
</reference>
<feature type="domain" description="Pyridoxamine kinase/Phosphomethylpyrimidine kinase" evidence="3">
    <location>
        <begin position="11"/>
        <end position="238"/>
    </location>
</feature>
<dbReference type="SUPFAM" id="SSF53613">
    <property type="entry name" value="Ribokinase-like"/>
    <property type="match status" value="1"/>
</dbReference>
<dbReference type="PANTHER" id="PTHR20858">
    <property type="entry name" value="PHOSPHOMETHYLPYRIMIDINE KINASE"/>
    <property type="match status" value="1"/>
</dbReference>
<dbReference type="GO" id="GO:0005829">
    <property type="term" value="C:cytosol"/>
    <property type="evidence" value="ECO:0007669"/>
    <property type="project" value="TreeGrafter"/>
</dbReference>
<evidence type="ECO:0000259" key="3">
    <source>
        <dbReference type="Pfam" id="PF08543"/>
    </source>
</evidence>
<proteinExistence type="predicted"/>
<dbReference type="CDD" id="cd01169">
    <property type="entry name" value="HMPP_kinase"/>
    <property type="match status" value="1"/>
</dbReference>
<dbReference type="GO" id="GO:0008972">
    <property type="term" value="F:phosphomethylpyrimidine kinase activity"/>
    <property type="evidence" value="ECO:0007669"/>
    <property type="project" value="InterPro"/>
</dbReference>
<keyword evidence="4" id="KW-0418">Kinase</keyword>
<keyword evidence="4" id="KW-0808">Transferase</keyword>
<accession>A0A3N4V354</accession>
<name>A0A3N4V354_9RHOB</name>
<evidence type="ECO:0000313" key="5">
    <source>
        <dbReference type="Proteomes" id="UP000269689"/>
    </source>
</evidence>
<protein>
    <recommendedName>
        <fullName evidence="2">hydroxymethylpyrimidine kinase</fullName>
        <ecNumber evidence="2">2.7.1.49</ecNumber>
    </recommendedName>
</protein>
<dbReference type="Proteomes" id="UP000269689">
    <property type="component" value="Unassembled WGS sequence"/>
</dbReference>
<sequence length="239" mass="24749">MTRILIIGGTDSSGGAGITCDTSVAYEFGCHVSPVVTCVTAQSNRSVQALHPLPADMIHAQIAAACEQGPPDAIKIGMVGSKDCANAIKDALAPYRTIPVILDPVLRASSGGRLTQIHALDGLIAMSALITPNLDEAAALSNQAVAQSHAALTAQGAFLRTKGAKSVLIKGGHGQGDTCCDTLFTDDAEQSYCTERFAQNKRGTGCALATAIACTLARGHSLAKACDVAKKFISEWIQR</sequence>
<dbReference type="AlphaFoldDB" id="A0A3N4V354"/>
<organism evidence="4 5">
    <name type="scientific">Pacificibacter maritimus</name>
    <dbReference type="NCBI Taxonomy" id="762213"/>
    <lineage>
        <taxon>Bacteria</taxon>
        <taxon>Pseudomonadati</taxon>
        <taxon>Pseudomonadota</taxon>
        <taxon>Alphaproteobacteria</taxon>
        <taxon>Rhodobacterales</taxon>
        <taxon>Roseobacteraceae</taxon>
        <taxon>Pacificibacter</taxon>
    </lineage>
</organism>
<dbReference type="EC" id="2.7.1.49" evidence="2"/>
<dbReference type="InterPro" id="IPR013749">
    <property type="entry name" value="PM/HMP-P_kinase-1"/>
</dbReference>
<dbReference type="Gene3D" id="3.40.1190.20">
    <property type="match status" value="1"/>
</dbReference>
<dbReference type="InterPro" id="IPR029056">
    <property type="entry name" value="Ribokinase-like"/>
</dbReference>
<evidence type="ECO:0000313" key="4">
    <source>
        <dbReference type="EMBL" id="RPE71517.1"/>
    </source>
</evidence>
<evidence type="ECO:0000256" key="1">
    <source>
        <dbReference type="ARBA" id="ARBA00004948"/>
    </source>
</evidence>
<keyword evidence="5" id="KW-1185">Reference proteome</keyword>
<dbReference type="EMBL" id="RKQK01000001">
    <property type="protein sequence ID" value="RPE71517.1"/>
    <property type="molecule type" value="Genomic_DNA"/>
</dbReference>
<evidence type="ECO:0000256" key="2">
    <source>
        <dbReference type="ARBA" id="ARBA00012135"/>
    </source>
</evidence>
<dbReference type="UniPathway" id="UPA00060">
    <property type="reaction ID" value="UER00138"/>
</dbReference>
<dbReference type="RefSeq" id="WP_170162668.1">
    <property type="nucleotide sequence ID" value="NZ_RKQK01000001.1"/>
</dbReference>
<dbReference type="GO" id="GO:0009228">
    <property type="term" value="P:thiamine biosynthetic process"/>
    <property type="evidence" value="ECO:0007669"/>
    <property type="project" value="InterPro"/>
</dbReference>
<dbReference type="InterPro" id="IPR004399">
    <property type="entry name" value="HMP/HMP-P_kinase_dom"/>
</dbReference>
<dbReference type="GO" id="GO:0009229">
    <property type="term" value="P:thiamine diphosphate biosynthetic process"/>
    <property type="evidence" value="ECO:0007669"/>
    <property type="project" value="UniProtKB-UniPathway"/>
</dbReference>
<gene>
    <name evidence="4" type="ORF">EDD53_0637</name>
</gene>
<comment type="pathway">
    <text evidence="1">Cofactor biosynthesis; thiamine diphosphate biosynthesis.</text>
</comment>